<dbReference type="InterPro" id="IPR036734">
    <property type="entry name" value="Neur_chan_lig-bd_sf"/>
</dbReference>
<sequence length="96" mass="10940">MIFLVKFATIATFLSIGYVQSRKSFEEERQILNKIFDGYDSTIRPAGENGTGPVIVEVNTYIRSLSNMDDVKMSYEELRMLLKNGILQSSSRIFCC</sequence>
<feature type="domain" description="Neurotransmitter-gated ion-channel ligand-binding" evidence="2">
    <location>
        <begin position="28"/>
        <end position="76"/>
    </location>
</feature>
<dbReference type="GO" id="GO:0005230">
    <property type="term" value="F:extracellular ligand-gated monoatomic ion channel activity"/>
    <property type="evidence" value="ECO:0007669"/>
    <property type="project" value="InterPro"/>
</dbReference>
<keyword evidence="4" id="KW-1185">Reference proteome</keyword>
<comment type="caution">
    <text evidence="3">The sequence shown here is derived from an EMBL/GenBank/DDBJ whole genome shotgun (WGS) entry which is preliminary data.</text>
</comment>
<gene>
    <name evidence="3" type="primary">GluClalpha_5</name>
    <name evidence="3" type="ORF">TNCT_728591</name>
</gene>
<evidence type="ECO:0000256" key="1">
    <source>
        <dbReference type="SAM" id="SignalP"/>
    </source>
</evidence>
<evidence type="ECO:0000313" key="4">
    <source>
        <dbReference type="Proteomes" id="UP000887116"/>
    </source>
</evidence>
<accession>A0A8X6G8Y6</accession>
<dbReference type="InterPro" id="IPR006202">
    <property type="entry name" value="Neur_chan_lig-bd"/>
</dbReference>
<dbReference type="GO" id="GO:0016020">
    <property type="term" value="C:membrane"/>
    <property type="evidence" value="ECO:0007669"/>
    <property type="project" value="InterPro"/>
</dbReference>
<evidence type="ECO:0000259" key="2">
    <source>
        <dbReference type="Pfam" id="PF02931"/>
    </source>
</evidence>
<evidence type="ECO:0000313" key="3">
    <source>
        <dbReference type="EMBL" id="GFQ98562.1"/>
    </source>
</evidence>
<feature type="signal peptide" evidence="1">
    <location>
        <begin position="1"/>
        <end position="21"/>
    </location>
</feature>
<dbReference type="Gene3D" id="2.70.170.10">
    <property type="entry name" value="Neurotransmitter-gated ion-channel ligand-binding domain"/>
    <property type="match status" value="1"/>
</dbReference>
<dbReference type="EMBL" id="BMAO01034735">
    <property type="protein sequence ID" value="GFQ98562.1"/>
    <property type="molecule type" value="Genomic_DNA"/>
</dbReference>
<protein>
    <submittedName>
        <fullName evidence="3">Glutamate-gated chloride channel</fullName>
    </submittedName>
</protein>
<dbReference type="Pfam" id="PF02931">
    <property type="entry name" value="Neur_chan_LBD"/>
    <property type="match status" value="1"/>
</dbReference>
<dbReference type="AlphaFoldDB" id="A0A8X6G8Y6"/>
<name>A0A8X6G8Y6_TRICU</name>
<keyword evidence="1" id="KW-0732">Signal</keyword>
<dbReference type="Proteomes" id="UP000887116">
    <property type="component" value="Unassembled WGS sequence"/>
</dbReference>
<proteinExistence type="predicted"/>
<organism evidence="3 4">
    <name type="scientific">Trichonephila clavata</name>
    <name type="common">Joro spider</name>
    <name type="synonym">Nephila clavata</name>
    <dbReference type="NCBI Taxonomy" id="2740835"/>
    <lineage>
        <taxon>Eukaryota</taxon>
        <taxon>Metazoa</taxon>
        <taxon>Ecdysozoa</taxon>
        <taxon>Arthropoda</taxon>
        <taxon>Chelicerata</taxon>
        <taxon>Arachnida</taxon>
        <taxon>Araneae</taxon>
        <taxon>Araneomorphae</taxon>
        <taxon>Entelegynae</taxon>
        <taxon>Araneoidea</taxon>
        <taxon>Nephilidae</taxon>
        <taxon>Trichonephila</taxon>
    </lineage>
</organism>
<dbReference type="OrthoDB" id="10433954at2759"/>
<feature type="chain" id="PRO_5036476240" evidence="1">
    <location>
        <begin position="22"/>
        <end position="96"/>
    </location>
</feature>
<reference evidence="3" key="1">
    <citation type="submission" date="2020-07" db="EMBL/GenBank/DDBJ databases">
        <title>Multicomponent nature underlies the extraordinary mechanical properties of spider dragline silk.</title>
        <authorList>
            <person name="Kono N."/>
            <person name="Nakamura H."/>
            <person name="Mori M."/>
            <person name="Yoshida Y."/>
            <person name="Ohtoshi R."/>
            <person name="Malay A.D."/>
            <person name="Moran D.A.P."/>
            <person name="Tomita M."/>
            <person name="Numata K."/>
            <person name="Arakawa K."/>
        </authorList>
    </citation>
    <scope>NUCLEOTIDE SEQUENCE</scope>
</reference>
<dbReference type="SUPFAM" id="SSF63712">
    <property type="entry name" value="Nicotinic receptor ligand binding domain-like"/>
    <property type="match status" value="1"/>
</dbReference>